<dbReference type="RefSeq" id="WP_039003995.1">
    <property type="nucleotide sequence ID" value="NZ_CP014327.1"/>
</dbReference>
<dbReference type="GO" id="GO:0003677">
    <property type="term" value="F:DNA binding"/>
    <property type="evidence" value="ECO:0007669"/>
    <property type="project" value="InterPro"/>
</dbReference>
<dbReference type="OrthoDB" id="8452017at2"/>
<keyword evidence="3" id="KW-1185">Reference proteome</keyword>
<protein>
    <recommendedName>
        <fullName evidence="1">HTH cro/C1-type domain-containing protein</fullName>
    </recommendedName>
</protein>
<dbReference type="Proteomes" id="UP000070371">
    <property type="component" value="Chromosome"/>
</dbReference>
<proteinExistence type="predicted"/>
<dbReference type="InterPro" id="IPR001387">
    <property type="entry name" value="Cro/C1-type_HTH"/>
</dbReference>
<dbReference type="KEGG" id="hat:RC74_06980"/>
<reference evidence="2 3" key="1">
    <citation type="submission" date="2016-02" db="EMBL/GenBank/DDBJ databases">
        <title>Complete genome sequence of Halocynthiibacter arcticus PAMC 20958t from arctic marine sediment.</title>
        <authorList>
            <person name="Lee Y.M."/>
            <person name="Baek K."/>
            <person name="Lee H.K."/>
            <person name="Shin S.C."/>
        </authorList>
    </citation>
    <scope>NUCLEOTIDE SEQUENCE [LARGE SCALE GENOMIC DNA]</scope>
    <source>
        <strain evidence="2">PAMC 20958</strain>
    </source>
</reference>
<dbReference type="AlphaFoldDB" id="A0A126UYB0"/>
<gene>
    <name evidence="2" type="ORF">RC74_06980</name>
</gene>
<feature type="domain" description="HTH cro/C1-type" evidence="1">
    <location>
        <begin position="259"/>
        <end position="299"/>
    </location>
</feature>
<sequence length="313" mass="35557">MSKTGEIPYSWPKIEEQIEGAIMAQASVLEAIGPKCEGKLVKLYLGISDEVYSDIDFLTHTGIDITRHQLYDHIKTAYDYSYQLRTFDDLEPIHKIWYNVVKLQEGFIQTWMGEFGEPSPFHEWYDFPIRKMLDTFLARFSLFEHEESDLTIRDLSLLANMKVSAVRTSLSKEGFKLVKSIEIGKDGKDGKESTVFRLNSDDAKLWLSRRRGFIPQRTNTGEERVHQSIDQLLSDREIEFPQALVRMTAVRKTDVPNIAEKAGVDLEWLSSLINGQIVSADVEALCAIARVLDISTPEFAGAGVRYILKNGAS</sequence>
<name>A0A126UYB0_9RHOB</name>
<dbReference type="SUPFAM" id="SSF47413">
    <property type="entry name" value="lambda repressor-like DNA-binding domains"/>
    <property type="match status" value="1"/>
</dbReference>
<accession>A0A126UYB0</accession>
<dbReference type="PROSITE" id="PS50943">
    <property type="entry name" value="HTH_CROC1"/>
    <property type="match status" value="1"/>
</dbReference>
<dbReference type="InterPro" id="IPR010982">
    <property type="entry name" value="Lambda_DNA-bd_dom_sf"/>
</dbReference>
<dbReference type="EMBL" id="CP014327">
    <property type="protein sequence ID" value="AML51053.1"/>
    <property type="molecule type" value="Genomic_DNA"/>
</dbReference>
<organism evidence="2 3">
    <name type="scientific">Falsihalocynthiibacter arcticus</name>
    <dbReference type="NCBI Taxonomy" id="1579316"/>
    <lineage>
        <taxon>Bacteria</taxon>
        <taxon>Pseudomonadati</taxon>
        <taxon>Pseudomonadota</taxon>
        <taxon>Alphaproteobacteria</taxon>
        <taxon>Rhodobacterales</taxon>
        <taxon>Roseobacteraceae</taxon>
        <taxon>Falsihalocynthiibacter</taxon>
    </lineage>
</organism>
<evidence type="ECO:0000259" key="1">
    <source>
        <dbReference type="PROSITE" id="PS50943"/>
    </source>
</evidence>
<evidence type="ECO:0000313" key="2">
    <source>
        <dbReference type="EMBL" id="AML51053.1"/>
    </source>
</evidence>
<evidence type="ECO:0000313" key="3">
    <source>
        <dbReference type="Proteomes" id="UP000070371"/>
    </source>
</evidence>